<dbReference type="SUPFAM" id="SSF52540">
    <property type="entry name" value="P-loop containing nucleoside triphosphate hydrolases"/>
    <property type="match status" value="1"/>
</dbReference>
<dbReference type="PANTHER" id="PTHR34301:SF8">
    <property type="entry name" value="ATPASE DOMAIN-CONTAINING PROTEIN"/>
    <property type="match status" value="1"/>
</dbReference>
<dbReference type="AlphaFoldDB" id="A0A484HFK1"/>
<dbReference type="EMBL" id="CAACVI010000005">
    <property type="protein sequence ID" value="VEN73220.1"/>
    <property type="molecule type" value="Genomic_DNA"/>
</dbReference>
<accession>A0A484HFK1</accession>
<reference evidence="1" key="1">
    <citation type="submission" date="2019-01" db="EMBL/GenBank/DDBJ databases">
        <authorList>
            <consortium name="Genoscope - CEA"/>
            <person name="William W."/>
        </authorList>
    </citation>
    <scope>NUCLEOTIDE SEQUENCE</scope>
    <source>
        <strain evidence="1">CR-1</strain>
    </source>
</reference>
<organism evidence="1">
    <name type="scientific">uncultured Desulfobacteraceae bacterium</name>
    <dbReference type="NCBI Taxonomy" id="218296"/>
    <lineage>
        <taxon>Bacteria</taxon>
        <taxon>Pseudomonadati</taxon>
        <taxon>Thermodesulfobacteriota</taxon>
        <taxon>Desulfobacteria</taxon>
        <taxon>Desulfobacterales</taxon>
        <taxon>Desulfobacteraceae</taxon>
        <taxon>environmental samples</taxon>
    </lineage>
</organism>
<dbReference type="InterPro" id="IPR027417">
    <property type="entry name" value="P-loop_NTPase"/>
</dbReference>
<gene>
    <name evidence="1" type="ORF">EPICR_130037</name>
</gene>
<evidence type="ECO:0008006" key="2">
    <source>
        <dbReference type="Google" id="ProtNLM"/>
    </source>
</evidence>
<proteinExistence type="predicted"/>
<protein>
    <recommendedName>
        <fullName evidence="2">ATPase domain-containing protein</fullName>
    </recommendedName>
</protein>
<sequence>MQIYLEEKIGNPALFTGRKRELDSLLTWTDKIKLKTSKSKAIISRRKTGKSALMQRLFNIVFHQNDQVVPFYFEIAESPQWIGDLSKKFFIHFMSQYLAFQSRRPRYLKYMHSYTHLIDAAEQEGLHFLIPHIKDFKQCEKNGDIDILWDIARDAPRTVAEYKDERVLQIIDEFQFINKYIFRDKSCKDRLSELAGSYLHTAEYKNAPLLVSGSWVGWLMDDLQKMLPGRFIINDFGNMPRNEAIEMALNYSEIMQIPINYETACIMADLTEGNPFYISSLFQSDYAEKDFSTEKGLLEVLDFETMDKRGGVRGTWMEYIHSATDRINDANGKRIILYICKHKERKVTRDEIRNALELSMTDRELEKRLKAFVKADIIEQGTSYFSYHAVQDHIFDKVFRGVYQEEIDGFTPDKIKNEYRTLYKKLRGEYNKYKGEFSEYVIMNHLKHRAYKQNDLYISMMKNLPDDFRFVEYSTLWSYTASPAHKKDIQVDVFAKAGGDAYSLIGEVKNRKKKFSLTEARAFFAKASEVQKLENLDKTLVFVFSASGFYKTAIDFFVANGMAWSADKRFLE</sequence>
<dbReference type="PANTHER" id="PTHR34301">
    <property type="entry name" value="DNA-BINDING PROTEIN-RELATED"/>
    <property type="match status" value="1"/>
</dbReference>
<name>A0A484HFK1_9BACT</name>
<evidence type="ECO:0000313" key="1">
    <source>
        <dbReference type="EMBL" id="VEN73220.1"/>
    </source>
</evidence>
<dbReference type="Gene3D" id="3.40.50.300">
    <property type="entry name" value="P-loop containing nucleotide triphosphate hydrolases"/>
    <property type="match status" value="1"/>
</dbReference>